<sequence>MTDDTLTVLDHGEPIAISFADILKYHGRSFIGGAAHGFKAMQRAFPLLCADGRPERYELTIATAFPGPGGRDAIEMTTRAFTGGRYTVDLDLGGPDVIESPRGRYFFRFSYRDASVDVTLREGVVRAEFIELSRRGAVTPQERERLEWLKQDMAERLMSLPPEEAYDTVAPAIL</sequence>
<dbReference type="RefSeq" id="WP_108918224.1">
    <property type="nucleotide sequence ID" value="NZ_BGJY01000025.1"/>
</dbReference>
<keyword evidence="2" id="KW-1185">Reference proteome</keyword>
<proteinExistence type="predicted"/>
<organism evidence="1 2">
    <name type="scientific">Methylosinus sporium</name>
    <dbReference type="NCBI Taxonomy" id="428"/>
    <lineage>
        <taxon>Bacteria</taxon>
        <taxon>Pseudomonadati</taxon>
        <taxon>Pseudomonadota</taxon>
        <taxon>Alphaproteobacteria</taxon>
        <taxon>Hyphomicrobiales</taxon>
        <taxon>Methylocystaceae</taxon>
        <taxon>Methylosinus</taxon>
    </lineage>
</organism>
<evidence type="ECO:0000313" key="1">
    <source>
        <dbReference type="EMBL" id="PWB92899.1"/>
    </source>
</evidence>
<dbReference type="Proteomes" id="UP000245137">
    <property type="component" value="Unassembled WGS sequence"/>
</dbReference>
<dbReference type="AlphaFoldDB" id="A0A2U1SMR1"/>
<evidence type="ECO:0008006" key="3">
    <source>
        <dbReference type="Google" id="ProtNLM"/>
    </source>
</evidence>
<gene>
    <name evidence="1" type="ORF">C5689_15820</name>
</gene>
<name>A0A2U1SMR1_METSR</name>
<protein>
    <recommendedName>
        <fullName evidence="3">Formylmethanofuran dehydrogenase subunit E domain-containing protein</fullName>
    </recommendedName>
</protein>
<evidence type="ECO:0000313" key="2">
    <source>
        <dbReference type="Proteomes" id="UP000245137"/>
    </source>
</evidence>
<comment type="caution">
    <text evidence="1">The sequence shown here is derived from an EMBL/GenBank/DDBJ whole genome shotgun (WGS) entry which is preliminary data.</text>
</comment>
<dbReference type="EMBL" id="PUIV01000033">
    <property type="protein sequence ID" value="PWB92899.1"/>
    <property type="molecule type" value="Genomic_DNA"/>
</dbReference>
<accession>A0A2U1SMR1</accession>
<dbReference type="OrthoDB" id="1680380at2"/>
<reference evidence="1 2" key="1">
    <citation type="journal article" date="2018" name="Appl. Microbiol. Biotechnol.">
        <title>Co-cultivation of the strictly anaerobic methanogen Methanosarcina barkeri with aerobic methanotrophs in an oxygen-limited membrane bioreactor.</title>
        <authorList>
            <person name="In 't Zandt M.H."/>
            <person name="van den Bosch T.J.M."/>
            <person name="Rijkers R."/>
            <person name="van Kessel M.A.H.J."/>
            <person name="Jetten M.S.M."/>
            <person name="Welte C.U."/>
        </authorList>
    </citation>
    <scope>NUCLEOTIDE SEQUENCE [LARGE SCALE GENOMIC DNA]</scope>
    <source>
        <strain evidence="1 2">DSM 17706</strain>
    </source>
</reference>